<proteinExistence type="predicted"/>
<evidence type="ECO:0000313" key="2">
    <source>
        <dbReference type="EMBL" id="EMA43758.1"/>
    </source>
</evidence>
<dbReference type="OrthoDB" id="194677at2157"/>
<dbReference type="Proteomes" id="UP000011669">
    <property type="component" value="Unassembled WGS sequence"/>
</dbReference>
<dbReference type="InterPro" id="IPR000182">
    <property type="entry name" value="GNAT_dom"/>
</dbReference>
<reference evidence="2 3" key="1">
    <citation type="journal article" date="2014" name="PLoS Genet.">
        <title>Phylogenetically driven sequencing of extremely halophilic archaea reveals strategies for static and dynamic osmo-response.</title>
        <authorList>
            <person name="Becker E.A."/>
            <person name="Seitzer P.M."/>
            <person name="Tritt A."/>
            <person name="Larsen D."/>
            <person name="Krusor M."/>
            <person name="Yao A.I."/>
            <person name="Wu D."/>
            <person name="Madern D."/>
            <person name="Eisen J.A."/>
            <person name="Darling A.E."/>
            <person name="Facciotti M.T."/>
        </authorList>
    </citation>
    <scope>NUCLEOTIDE SEQUENCE [LARGE SCALE GENOMIC DNA]</scope>
    <source>
        <strain evidence="2 3">DSM 5350</strain>
    </source>
</reference>
<evidence type="ECO:0000259" key="1">
    <source>
        <dbReference type="PROSITE" id="PS51186"/>
    </source>
</evidence>
<dbReference type="STRING" id="1227455.C449_13102"/>
<protein>
    <submittedName>
        <fullName evidence="2">Acetyltransferase</fullName>
    </submittedName>
</protein>
<gene>
    <name evidence="2" type="ORF">C449_13102</name>
</gene>
<dbReference type="InParanoid" id="M0MEJ3"/>
<comment type="caution">
    <text evidence="2">The sequence shown here is derived from an EMBL/GenBank/DDBJ whole genome shotgun (WGS) entry which is preliminary data.</text>
</comment>
<dbReference type="SUPFAM" id="SSF55729">
    <property type="entry name" value="Acyl-CoA N-acyltransferases (Nat)"/>
    <property type="match status" value="1"/>
</dbReference>
<dbReference type="Gene3D" id="3.40.630.30">
    <property type="match status" value="1"/>
</dbReference>
<dbReference type="RefSeq" id="WP_006078478.1">
    <property type="nucleotide sequence ID" value="NZ_AOMD01000028.1"/>
</dbReference>
<dbReference type="InterPro" id="IPR016181">
    <property type="entry name" value="Acyl_CoA_acyltransferase"/>
</dbReference>
<keyword evidence="2" id="KW-0808">Transferase</keyword>
<dbReference type="PROSITE" id="PS51186">
    <property type="entry name" value="GNAT"/>
    <property type="match status" value="1"/>
</dbReference>
<dbReference type="AlphaFoldDB" id="M0MEJ3"/>
<dbReference type="GO" id="GO:0016747">
    <property type="term" value="F:acyltransferase activity, transferring groups other than amino-acyl groups"/>
    <property type="evidence" value="ECO:0007669"/>
    <property type="project" value="InterPro"/>
</dbReference>
<organism evidence="2 3">
    <name type="scientific">Halococcus saccharolyticus DSM 5350</name>
    <dbReference type="NCBI Taxonomy" id="1227455"/>
    <lineage>
        <taxon>Archaea</taxon>
        <taxon>Methanobacteriati</taxon>
        <taxon>Methanobacteriota</taxon>
        <taxon>Stenosarchaea group</taxon>
        <taxon>Halobacteria</taxon>
        <taxon>Halobacteriales</taxon>
        <taxon>Halococcaceae</taxon>
        <taxon>Halococcus</taxon>
    </lineage>
</organism>
<keyword evidence="3" id="KW-1185">Reference proteome</keyword>
<dbReference type="CDD" id="cd04301">
    <property type="entry name" value="NAT_SF"/>
    <property type="match status" value="1"/>
</dbReference>
<sequence>MGVLDGAALAVDAETVRAAIDREVVLVAVADDRVLGACVLDGREITTIAVRRARRDQGIGTALVEAAGEHHTGNDDPLVARFDAPVRPFYEALGFTIEPADEPGRFRGRRD</sequence>
<dbReference type="PATRIC" id="fig|1227455.4.peg.2678"/>
<dbReference type="EMBL" id="AOMD01000028">
    <property type="protein sequence ID" value="EMA43758.1"/>
    <property type="molecule type" value="Genomic_DNA"/>
</dbReference>
<dbReference type="Pfam" id="PF13508">
    <property type="entry name" value="Acetyltransf_7"/>
    <property type="match status" value="1"/>
</dbReference>
<evidence type="ECO:0000313" key="3">
    <source>
        <dbReference type="Proteomes" id="UP000011669"/>
    </source>
</evidence>
<name>M0MEJ3_9EURY</name>
<feature type="domain" description="N-acetyltransferase" evidence="1">
    <location>
        <begin position="1"/>
        <end position="111"/>
    </location>
</feature>
<accession>M0MEJ3</accession>